<comment type="caution">
    <text evidence="2">The sequence shown here is derived from an EMBL/GenBank/DDBJ whole genome shotgun (WGS) entry which is preliminary data.</text>
</comment>
<keyword evidence="1" id="KW-0812">Transmembrane</keyword>
<keyword evidence="3" id="KW-1185">Reference proteome</keyword>
<accession>A0A8X6FCG5</accession>
<sequence length="83" mass="9668">MELKTKGLGTIPATLILITGTHNKVGTQTVDFTATTGTEQPTVKWIRRHRRILKWIFLIFFSLFLTIFFTYRKNSSMPVYFLL</sequence>
<dbReference type="EMBL" id="BMAO01031654">
    <property type="protein sequence ID" value="GFQ76825.1"/>
    <property type="molecule type" value="Genomic_DNA"/>
</dbReference>
<protein>
    <submittedName>
        <fullName evidence="2">Uncharacterized protein</fullName>
    </submittedName>
</protein>
<keyword evidence="1" id="KW-0472">Membrane</keyword>
<feature type="transmembrane region" description="Helical" evidence="1">
    <location>
        <begin position="52"/>
        <end position="71"/>
    </location>
</feature>
<dbReference type="AlphaFoldDB" id="A0A8X6FCG5"/>
<proteinExistence type="predicted"/>
<name>A0A8X6FCG5_TRICU</name>
<dbReference type="Proteomes" id="UP000887116">
    <property type="component" value="Unassembled WGS sequence"/>
</dbReference>
<gene>
    <name evidence="2" type="ORF">TNCT_433831</name>
</gene>
<evidence type="ECO:0000313" key="3">
    <source>
        <dbReference type="Proteomes" id="UP000887116"/>
    </source>
</evidence>
<evidence type="ECO:0000256" key="1">
    <source>
        <dbReference type="SAM" id="Phobius"/>
    </source>
</evidence>
<reference evidence="2" key="1">
    <citation type="submission" date="2020-07" db="EMBL/GenBank/DDBJ databases">
        <title>Multicomponent nature underlies the extraordinary mechanical properties of spider dragline silk.</title>
        <authorList>
            <person name="Kono N."/>
            <person name="Nakamura H."/>
            <person name="Mori M."/>
            <person name="Yoshida Y."/>
            <person name="Ohtoshi R."/>
            <person name="Malay A.D."/>
            <person name="Moran D.A.P."/>
            <person name="Tomita M."/>
            <person name="Numata K."/>
            <person name="Arakawa K."/>
        </authorList>
    </citation>
    <scope>NUCLEOTIDE SEQUENCE</scope>
</reference>
<organism evidence="2 3">
    <name type="scientific">Trichonephila clavata</name>
    <name type="common">Joro spider</name>
    <name type="synonym">Nephila clavata</name>
    <dbReference type="NCBI Taxonomy" id="2740835"/>
    <lineage>
        <taxon>Eukaryota</taxon>
        <taxon>Metazoa</taxon>
        <taxon>Ecdysozoa</taxon>
        <taxon>Arthropoda</taxon>
        <taxon>Chelicerata</taxon>
        <taxon>Arachnida</taxon>
        <taxon>Araneae</taxon>
        <taxon>Araneomorphae</taxon>
        <taxon>Entelegynae</taxon>
        <taxon>Araneoidea</taxon>
        <taxon>Nephilidae</taxon>
        <taxon>Trichonephila</taxon>
    </lineage>
</organism>
<keyword evidence="1" id="KW-1133">Transmembrane helix</keyword>
<evidence type="ECO:0000313" key="2">
    <source>
        <dbReference type="EMBL" id="GFQ76825.1"/>
    </source>
</evidence>